<evidence type="ECO:0000313" key="5">
    <source>
        <dbReference type="Proteomes" id="UP000269539"/>
    </source>
</evidence>
<evidence type="ECO:0000313" key="4">
    <source>
        <dbReference type="Proteomes" id="UP000269276"/>
    </source>
</evidence>
<comment type="caution">
    <text evidence="2">The sequence shown here is derived from an EMBL/GenBank/DDBJ whole genome shotgun (WGS) entry which is preliminary data.</text>
</comment>
<dbReference type="OrthoDB" id="3908487at2759"/>
<gene>
    <name evidence="2" type="ORF">D0863_12437</name>
    <name evidence="3" type="ORF">D0864_06987</name>
</gene>
<evidence type="ECO:0000313" key="3">
    <source>
        <dbReference type="EMBL" id="RMY86854.1"/>
    </source>
</evidence>
<evidence type="ECO:0000256" key="1">
    <source>
        <dbReference type="SAM" id="Phobius"/>
    </source>
</evidence>
<keyword evidence="1" id="KW-1133">Transmembrane helix</keyword>
<proteinExistence type="predicted"/>
<dbReference type="VEuPathDB" id="FungiDB:BTJ68_10888"/>
<protein>
    <submittedName>
        <fullName evidence="2">Uncharacterized protein</fullName>
    </submittedName>
</protein>
<sequence>MLKIKLSGSAIFYLWVLTITLLLYVLTALTLAFGFPDFTCAHAPFLTLWADNFLWLCFVNTGVHVSASILDSNIRYTELPDELPDPESDEDSLGQRAELESAFGRYDRYILASAVFLITFLATPWVRLATVGMVVDCTQWKAAANGGGLQ</sequence>
<accession>A0A3M7D155</accession>
<keyword evidence="1" id="KW-0472">Membrane</keyword>
<dbReference type="Proteomes" id="UP000269539">
    <property type="component" value="Unassembled WGS sequence"/>
</dbReference>
<dbReference type="AlphaFoldDB" id="A0A3M7D155"/>
<feature type="transmembrane region" description="Helical" evidence="1">
    <location>
        <begin position="53"/>
        <end position="70"/>
    </location>
</feature>
<dbReference type="EMBL" id="QWIO01000727">
    <property type="protein sequence ID" value="RMY86854.1"/>
    <property type="molecule type" value="Genomic_DNA"/>
</dbReference>
<dbReference type="EMBL" id="QWIP01000640">
    <property type="protein sequence ID" value="RMY57960.1"/>
    <property type="molecule type" value="Genomic_DNA"/>
</dbReference>
<feature type="transmembrane region" description="Helical" evidence="1">
    <location>
        <begin position="109"/>
        <end position="126"/>
    </location>
</feature>
<organism evidence="2 4">
    <name type="scientific">Hortaea werneckii</name>
    <name type="common">Black yeast</name>
    <name type="synonym">Cladosporium werneckii</name>
    <dbReference type="NCBI Taxonomy" id="91943"/>
    <lineage>
        <taxon>Eukaryota</taxon>
        <taxon>Fungi</taxon>
        <taxon>Dikarya</taxon>
        <taxon>Ascomycota</taxon>
        <taxon>Pezizomycotina</taxon>
        <taxon>Dothideomycetes</taxon>
        <taxon>Dothideomycetidae</taxon>
        <taxon>Mycosphaerellales</taxon>
        <taxon>Teratosphaeriaceae</taxon>
        <taxon>Hortaea</taxon>
    </lineage>
</organism>
<dbReference type="Proteomes" id="UP000269276">
    <property type="component" value="Unassembled WGS sequence"/>
</dbReference>
<feature type="transmembrane region" description="Helical" evidence="1">
    <location>
        <begin position="12"/>
        <end position="33"/>
    </location>
</feature>
<keyword evidence="1" id="KW-0812">Transmembrane</keyword>
<name>A0A3M7D155_HORWE</name>
<evidence type="ECO:0000313" key="2">
    <source>
        <dbReference type="EMBL" id="RMY57960.1"/>
    </source>
</evidence>
<reference evidence="4 5" key="1">
    <citation type="journal article" date="2018" name="BMC Genomics">
        <title>Genomic evidence for intraspecific hybridization in a clonal and extremely halotolerant yeast.</title>
        <authorList>
            <person name="Gostincar C."/>
            <person name="Stajich J.E."/>
            <person name="Zupancic J."/>
            <person name="Zalar P."/>
            <person name="Gunde-Cimerman N."/>
        </authorList>
    </citation>
    <scope>NUCLEOTIDE SEQUENCE [LARGE SCALE GENOMIC DNA]</scope>
    <source>
        <strain evidence="3 5">EXF-10513</strain>
        <strain evidence="2 4">EXF-2682</strain>
    </source>
</reference>